<dbReference type="EMBL" id="JARQDV010000004">
    <property type="protein sequence ID" value="MDT2964669.1"/>
    <property type="molecule type" value="Genomic_DNA"/>
</dbReference>
<dbReference type="AlphaFoldDB" id="A0AAW8UKD7"/>
<comment type="caution">
    <text evidence="1">The sequence shown here is derived from an EMBL/GenBank/DDBJ whole genome shotgun (WGS) entry which is preliminary data.</text>
</comment>
<sequence>MGMIKPYEDRKKLKWIGFFLSEHTTDIDRVDKELAYVCPPKPEMDEEEIGKFLQEALMKHKKLAVQLNYTQLGKFMPDITGFLSGHNDLGIYIGSTLIEYGEIRNIDFYYEKKWFDV</sequence>
<protein>
    <recommendedName>
        <fullName evidence="3">DNA-directed RNA polymerase beta subunit</fullName>
    </recommendedName>
</protein>
<gene>
    <name evidence="1" type="ORF">P7I32_08600</name>
</gene>
<name>A0AAW8UKD7_ENTCA</name>
<evidence type="ECO:0008006" key="3">
    <source>
        <dbReference type="Google" id="ProtNLM"/>
    </source>
</evidence>
<organism evidence="1 2">
    <name type="scientific">Enterococcus casseliflavus</name>
    <name type="common">Enterococcus flavescens</name>
    <dbReference type="NCBI Taxonomy" id="37734"/>
    <lineage>
        <taxon>Bacteria</taxon>
        <taxon>Bacillati</taxon>
        <taxon>Bacillota</taxon>
        <taxon>Bacilli</taxon>
        <taxon>Lactobacillales</taxon>
        <taxon>Enterococcaceae</taxon>
        <taxon>Enterococcus</taxon>
    </lineage>
</organism>
<accession>A0AAW8UKD7</accession>
<evidence type="ECO:0000313" key="1">
    <source>
        <dbReference type="EMBL" id="MDT2964669.1"/>
    </source>
</evidence>
<reference evidence="1" key="1">
    <citation type="submission" date="2023-03" db="EMBL/GenBank/DDBJ databases">
        <authorList>
            <person name="Shen W."/>
            <person name="Cai J."/>
        </authorList>
    </citation>
    <scope>NUCLEOTIDE SEQUENCE</scope>
    <source>
        <strain evidence="1">K72-2</strain>
    </source>
</reference>
<dbReference type="Proteomes" id="UP001268896">
    <property type="component" value="Unassembled WGS sequence"/>
</dbReference>
<dbReference type="RefSeq" id="WP_194185371.1">
    <property type="nucleotide sequence ID" value="NZ_JAAMSE010000004.1"/>
</dbReference>
<proteinExistence type="predicted"/>
<evidence type="ECO:0000313" key="2">
    <source>
        <dbReference type="Proteomes" id="UP001268896"/>
    </source>
</evidence>